<dbReference type="PANTHER" id="PTHR33232:SF18">
    <property type="entry name" value="PROTEIN SIEVE ELEMENT OCCLUSION B-LIKE"/>
    <property type="match status" value="1"/>
</dbReference>
<dbReference type="Proteomes" id="UP000594263">
    <property type="component" value="Unplaced"/>
</dbReference>
<dbReference type="Gramene" id="Kaladp0026s0001.1.v1.1">
    <property type="protein sequence ID" value="Kaladp0026s0001.1.v1.1"/>
    <property type="gene ID" value="Kaladp0026s0001.v1.1"/>
</dbReference>
<dbReference type="GO" id="GO:0010088">
    <property type="term" value="P:phloem development"/>
    <property type="evidence" value="ECO:0007669"/>
    <property type="project" value="InterPro"/>
</dbReference>
<organism evidence="2 3">
    <name type="scientific">Kalanchoe fedtschenkoi</name>
    <name type="common">Lavender scallops</name>
    <name type="synonym">South American air plant</name>
    <dbReference type="NCBI Taxonomy" id="63787"/>
    <lineage>
        <taxon>Eukaryota</taxon>
        <taxon>Viridiplantae</taxon>
        <taxon>Streptophyta</taxon>
        <taxon>Embryophyta</taxon>
        <taxon>Tracheophyta</taxon>
        <taxon>Spermatophyta</taxon>
        <taxon>Magnoliopsida</taxon>
        <taxon>eudicotyledons</taxon>
        <taxon>Gunneridae</taxon>
        <taxon>Pentapetalae</taxon>
        <taxon>Saxifragales</taxon>
        <taxon>Crassulaceae</taxon>
        <taxon>Kalanchoe</taxon>
    </lineage>
</organism>
<proteinExistence type="predicted"/>
<feature type="domain" description="Sieve element occlusion C-terminal" evidence="1">
    <location>
        <begin position="281"/>
        <end position="518"/>
    </location>
</feature>
<keyword evidence="3" id="KW-1185">Reference proteome</keyword>
<dbReference type="Pfam" id="PF14577">
    <property type="entry name" value="SEO_C"/>
    <property type="match status" value="1"/>
</dbReference>
<name>A0A7N0T8Q4_KALFE</name>
<accession>A0A7N0T8Q4</accession>
<sequence>MSDAAFSDDDERSLLEEIMEILPYNDYWYGFTIFEPLYDLASFILENVTAHRLDATESTTQVFPNVSEERVADSTERRLPDDIHANYAFKLIDIVLKEWLVSKGVQYMDDERFGDPYQIPDQKGNDNYYSLMALFGPPLESKKLKLSKDIDLRLRNETLLLIISRVDIPLDEILFLKDTYVELKTSVKQNCEFIWVPIHDGAWTTSLEERYTKVSQMMPWYTVEHPTFITEETKQFVRDVWKFYRKPIIVVLDGYGRVKYPNAIHLMHTWGAKAFPFTRVRERALWMTEVTRLDSLVLSFDHDLSSMLEDQKWVILYGGGDAKWIQEFIALVNEVTKVKSDIYIELIYVGNNTESEQIQRIKDVISAVSPRSHSLSLRKIRYFWTRLESLLISLSQTFSASDHTLDSFIQEVKKLLSYASADSWACLITPSSNLMIHSHGDAMLQAFTEYEVWKHHVHTQDFTKFFKTYIEQLERRGGSGHPCSRIILNIDNKDAVVRLTCPQCTNVMEKKVQYICCHADNELD</sequence>
<dbReference type="EnsemblPlants" id="Kaladp0026s0001.1.v1.1">
    <property type="protein sequence ID" value="Kaladp0026s0001.1.v1.1"/>
    <property type="gene ID" value="Kaladp0026s0001.v1.1"/>
</dbReference>
<evidence type="ECO:0000313" key="3">
    <source>
        <dbReference type="Proteomes" id="UP000594263"/>
    </source>
</evidence>
<dbReference type="AlphaFoldDB" id="A0A7N0T8Q4"/>
<dbReference type="InterPro" id="IPR039299">
    <property type="entry name" value="SEOA"/>
</dbReference>
<dbReference type="PANTHER" id="PTHR33232">
    <property type="entry name" value="PROTEIN SIEVE ELEMENT OCCLUSION B-LIKE"/>
    <property type="match status" value="1"/>
</dbReference>
<evidence type="ECO:0000259" key="1">
    <source>
        <dbReference type="Pfam" id="PF14577"/>
    </source>
</evidence>
<dbReference type="InterPro" id="IPR027944">
    <property type="entry name" value="SEO_C"/>
</dbReference>
<protein>
    <recommendedName>
        <fullName evidence="1">Sieve element occlusion C-terminal domain-containing protein</fullName>
    </recommendedName>
</protein>
<reference evidence="2" key="1">
    <citation type="submission" date="2021-01" db="UniProtKB">
        <authorList>
            <consortium name="EnsemblPlants"/>
        </authorList>
    </citation>
    <scope>IDENTIFICATION</scope>
</reference>
<evidence type="ECO:0000313" key="2">
    <source>
        <dbReference type="EnsemblPlants" id="Kaladp0026s0001.1.v1.1"/>
    </source>
</evidence>